<organism evidence="2 3">
    <name type="scientific">Cryobacterium zongtaii</name>
    <dbReference type="NCBI Taxonomy" id="1259217"/>
    <lineage>
        <taxon>Bacteria</taxon>
        <taxon>Bacillati</taxon>
        <taxon>Actinomycetota</taxon>
        <taxon>Actinomycetes</taxon>
        <taxon>Micrococcales</taxon>
        <taxon>Microbacteriaceae</taxon>
        <taxon>Cryobacterium</taxon>
    </lineage>
</organism>
<protein>
    <submittedName>
        <fullName evidence="2">Uncharacterized protein</fullName>
    </submittedName>
</protein>
<comment type="caution">
    <text evidence="2">The sequence shown here is derived from an EMBL/GenBank/DDBJ whole genome shotgun (WGS) entry which is preliminary data.</text>
</comment>
<accession>A0A2S3ZHH4</accession>
<gene>
    <name evidence="2" type="ORF">C3B61_07275</name>
</gene>
<feature type="region of interest" description="Disordered" evidence="1">
    <location>
        <begin position="23"/>
        <end position="42"/>
    </location>
</feature>
<evidence type="ECO:0000313" key="3">
    <source>
        <dbReference type="Proteomes" id="UP000237340"/>
    </source>
</evidence>
<sequence length="143" mass="15016">MSIVFHIPLLHIRGPGQIFPGLSADHAATTGPAQGGPHSLDRGGAVESLGGSILPDAGNGPDAETLARLREQRRLLRGVRDGVEESGRRLAGQASGGAWRSPAQRAYGTRRGELGLDLAGVWRALDDALWAVDEAIDRLKAAL</sequence>
<evidence type="ECO:0000313" key="2">
    <source>
        <dbReference type="EMBL" id="POH66873.1"/>
    </source>
</evidence>
<dbReference type="Proteomes" id="UP000237340">
    <property type="component" value="Unassembled WGS sequence"/>
</dbReference>
<evidence type="ECO:0000256" key="1">
    <source>
        <dbReference type="SAM" id="MobiDB-lite"/>
    </source>
</evidence>
<name>A0A2S3ZHH4_9MICO</name>
<dbReference type="EMBL" id="PPXD01000008">
    <property type="protein sequence ID" value="POH66873.1"/>
    <property type="molecule type" value="Genomic_DNA"/>
</dbReference>
<keyword evidence="3" id="KW-1185">Reference proteome</keyword>
<proteinExistence type="predicted"/>
<reference evidence="2 3" key="1">
    <citation type="submission" date="2018-01" db="EMBL/GenBank/DDBJ databases">
        <title>Cryobacterium sp. nov., from glaciers in China.</title>
        <authorList>
            <person name="Liu Q."/>
            <person name="Xin Y.-H."/>
        </authorList>
    </citation>
    <scope>NUCLEOTIDE SEQUENCE [LARGE SCALE GENOMIC DNA]</scope>
    <source>
        <strain evidence="2 3">TMN-42</strain>
    </source>
</reference>
<dbReference type="AlphaFoldDB" id="A0A2S3ZHH4"/>